<comment type="subcellular location">
    <subcellularLocation>
        <location evidence="1">Nucleus</location>
    </subcellularLocation>
</comment>
<dbReference type="GO" id="GO:0000151">
    <property type="term" value="C:ubiquitin ligase complex"/>
    <property type="evidence" value="ECO:0007669"/>
    <property type="project" value="InterPro"/>
</dbReference>
<evidence type="ECO:0000256" key="5">
    <source>
        <dbReference type="ARBA" id="ARBA00023242"/>
    </source>
</evidence>
<gene>
    <name evidence="8" type="ORF">BJ554DRAFT_3537</name>
</gene>
<feature type="compositionally biased region" description="Gly residues" evidence="6">
    <location>
        <begin position="780"/>
        <end position="789"/>
    </location>
</feature>
<dbReference type="EMBL" id="JAEFCI010001611">
    <property type="protein sequence ID" value="KAG5462786.1"/>
    <property type="molecule type" value="Genomic_DNA"/>
</dbReference>
<evidence type="ECO:0000256" key="4">
    <source>
        <dbReference type="ARBA" id="ARBA00022786"/>
    </source>
</evidence>
<keyword evidence="9" id="KW-1185">Reference proteome</keyword>
<feature type="region of interest" description="Disordered" evidence="6">
    <location>
        <begin position="101"/>
        <end position="128"/>
    </location>
</feature>
<feature type="domain" description="Ubiquitin conjugation factor E4 core" evidence="7">
    <location>
        <begin position="824"/>
        <end position="900"/>
    </location>
</feature>
<evidence type="ECO:0000256" key="6">
    <source>
        <dbReference type="SAM" id="MobiDB-lite"/>
    </source>
</evidence>
<comment type="caution">
    <text evidence="8">The sequence shown here is derived from an EMBL/GenBank/DDBJ whole genome shotgun (WGS) entry which is preliminary data.</text>
</comment>
<proteinExistence type="predicted"/>
<dbReference type="PANTHER" id="PTHR13931">
    <property type="entry name" value="UBIQUITINATION FACTOR E4"/>
    <property type="match status" value="1"/>
</dbReference>
<keyword evidence="4" id="KW-0833">Ubl conjugation pathway</keyword>
<protein>
    <submittedName>
        <fullName evidence="8">Ubiquitin elongating factor core-domain-containing protein</fullName>
    </submittedName>
</protein>
<evidence type="ECO:0000256" key="2">
    <source>
        <dbReference type="ARBA" id="ARBA00004906"/>
    </source>
</evidence>
<dbReference type="GO" id="GO:0005737">
    <property type="term" value="C:cytoplasm"/>
    <property type="evidence" value="ECO:0007669"/>
    <property type="project" value="TreeGrafter"/>
</dbReference>
<keyword evidence="5" id="KW-0539">Nucleus</keyword>
<dbReference type="GO" id="GO:0036503">
    <property type="term" value="P:ERAD pathway"/>
    <property type="evidence" value="ECO:0007669"/>
    <property type="project" value="InterPro"/>
</dbReference>
<keyword evidence="3" id="KW-0808">Transferase</keyword>
<feature type="compositionally biased region" description="Basic and acidic residues" evidence="6">
    <location>
        <begin position="691"/>
        <end position="718"/>
    </location>
</feature>
<feature type="region of interest" description="Disordered" evidence="6">
    <location>
        <begin position="918"/>
        <end position="942"/>
    </location>
</feature>
<dbReference type="GO" id="GO:0005634">
    <property type="term" value="C:nucleus"/>
    <property type="evidence" value="ECO:0007669"/>
    <property type="project" value="UniProtKB-SubCell"/>
</dbReference>
<evidence type="ECO:0000259" key="7">
    <source>
        <dbReference type="Pfam" id="PF10408"/>
    </source>
</evidence>
<sequence length="942" mass="102644">MADRALVARLSLEPAAYKDSVSPAEQVAFDYLVACWKRAAEIRQGTANRAAKIADASQRIEVLDEVRALVVSYAGLPRGPIRTAADAALYASGRGFARGAPGGAAGRAGGEVQGRRARGAVRAGADRRVGADDNADRAHRLPVAVEGKPVHLRHSTFARGHLRASIGSPSDAAHLKIMTTLLEHQPIAAMITTLPNWNPPGTNAKTIELLSIMGPFLRLSLYPTDDPMIGEAFFSSMENRSRDDIESAITSLRGSFAFIQSALFNIFNLIVRASPQSRQNVLSYFGTVIARNAKRAQMQVDRQVVSGDGFITNIGAVLLSFSFGFIDVGYTKISKIDPDYLRLHPDRINVRDDTKMFADQEESDNYYNAAAAEKRGKNPPNFVTECFFLTAAVLHYGFLRSFVLYTRFIDDLRHLKREYDTLKAEQRRWASVTRFPLLTSRRCVVGPPGLTGADCVRFAVLWVDAAGGPERESDESDGGAPEESFFEKVGAGRSDSRSGLPVPVPAIYEPGRDLDGTHRELPRRWALGRRLSGESRRPAAEPTAIDAVEMPAGMVCRGRDRVLPFPREIIFDFTLPFHGEPEGGLGAHLNTHPLCVKHLVPSVMHFYVGESQHIAAHGEFGFFSVTDADKVARVLISRGRANGRAFAVLRQVQRPAQHLADPEGGVEEPGSPGKGPRREQRLGVVRQVRQPPHERHDLPAGRVARETEGDQQHPDGDGRPGLGVQVGAVPEGARRPAAHGREAGGVLRGVRQRDGAHAELSDCGDRGPVHDPGDRRPVGGHAGLQPGGDGRTEAGQPQGVSAVSRHAGSASSIMTPRAHGLLGQVKKPEKYTFQPKALLKELLQIYIHLAHRHEFVLAVARDGRSYSKTWFSMAAAVMLNNNLMPKDDIDRLEKFVGDVEAAIISDLQTEEELGEAPDEFLGEPGATSHPLIRRTAKRTRAR</sequence>
<dbReference type="GO" id="GO:0034450">
    <property type="term" value="F:ubiquitin-ubiquitin ligase activity"/>
    <property type="evidence" value="ECO:0007669"/>
    <property type="project" value="InterPro"/>
</dbReference>
<evidence type="ECO:0000313" key="8">
    <source>
        <dbReference type="EMBL" id="KAG5462786.1"/>
    </source>
</evidence>
<dbReference type="UniPathway" id="UPA00143"/>
<comment type="pathway">
    <text evidence="2">Protein modification; protein ubiquitination.</text>
</comment>
<accession>A0A8H8DLI6</accession>
<dbReference type="GO" id="GO:0000209">
    <property type="term" value="P:protein polyubiquitination"/>
    <property type="evidence" value="ECO:0007669"/>
    <property type="project" value="TreeGrafter"/>
</dbReference>
<feature type="region of interest" description="Disordered" evidence="6">
    <location>
        <begin position="655"/>
        <end position="815"/>
    </location>
</feature>
<name>A0A8H8DLI6_9FUNG</name>
<dbReference type="AlphaFoldDB" id="A0A8H8DLI6"/>
<dbReference type="OrthoDB" id="20295at2759"/>
<feature type="compositionally biased region" description="Basic residues" evidence="6">
    <location>
        <begin position="931"/>
        <end position="942"/>
    </location>
</feature>
<feature type="domain" description="Ubiquitin conjugation factor E4 core" evidence="7">
    <location>
        <begin position="213"/>
        <end position="430"/>
    </location>
</feature>
<evidence type="ECO:0000313" key="9">
    <source>
        <dbReference type="Proteomes" id="UP000673691"/>
    </source>
</evidence>
<dbReference type="GO" id="GO:0006511">
    <property type="term" value="P:ubiquitin-dependent protein catabolic process"/>
    <property type="evidence" value="ECO:0007669"/>
    <property type="project" value="InterPro"/>
</dbReference>
<dbReference type="PANTHER" id="PTHR13931:SF2">
    <property type="entry name" value="UBIQUITIN CONJUGATION FACTOR E4 B"/>
    <property type="match status" value="1"/>
</dbReference>
<dbReference type="InterPro" id="IPR019474">
    <property type="entry name" value="Ub_conjug_fac_E4_core"/>
</dbReference>
<dbReference type="Proteomes" id="UP000673691">
    <property type="component" value="Unassembled WGS sequence"/>
</dbReference>
<feature type="region of interest" description="Disordered" evidence="6">
    <location>
        <begin position="469"/>
        <end position="502"/>
    </location>
</feature>
<reference evidence="8 9" key="1">
    <citation type="journal article" name="Sci. Rep.">
        <title>Genome-scale phylogenetic analyses confirm Olpidium as the closest living zoosporic fungus to the non-flagellated, terrestrial fungi.</title>
        <authorList>
            <person name="Chang Y."/>
            <person name="Rochon D."/>
            <person name="Sekimoto S."/>
            <person name="Wang Y."/>
            <person name="Chovatia M."/>
            <person name="Sandor L."/>
            <person name="Salamov A."/>
            <person name="Grigoriev I.V."/>
            <person name="Stajich J.E."/>
            <person name="Spatafora J.W."/>
        </authorList>
    </citation>
    <scope>NUCLEOTIDE SEQUENCE [LARGE SCALE GENOMIC DNA]</scope>
    <source>
        <strain evidence="8">S191</strain>
    </source>
</reference>
<feature type="compositionally biased region" description="Basic and acidic residues" evidence="6">
    <location>
        <begin position="751"/>
        <end position="777"/>
    </location>
</feature>
<dbReference type="Pfam" id="PF10408">
    <property type="entry name" value="Ufd2P_core"/>
    <property type="match status" value="2"/>
</dbReference>
<dbReference type="InterPro" id="IPR045132">
    <property type="entry name" value="UBE4"/>
</dbReference>
<feature type="compositionally biased region" description="Gly residues" evidence="6">
    <location>
        <begin position="101"/>
        <end position="112"/>
    </location>
</feature>
<organism evidence="8 9">
    <name type="scientific">Olpidium bornovanus</name>
    <dbReference type="NCBI Taxonomy" id="278681"/>
    <lineage>
        <taxon>Eukaryota</taxon>
        <taxon>Fungi</taxon>
        <taxon>Fungi incertae sedis</taxon>
        <taxon>Olpidiomycota</taxon>
        <taxon>Olpidiomycotina</taxon>
        <taxon>Olpidiomycetes</taxon>
        <taxon>Olpidiales</taxon>
        <taxon>Olpidiaceae</taxon>
        <taxon>Olpidium</taxon>
    </lineage>
</organism>
<evidence type="ECO:0000256" key="1">
    <source>
        <dbReference type="ARBA" id="ARBA00004123"/>
    </source>
</evidence>
<evidence type="ECO:0000256" key="3">
    <source>
        <dbReference type="ARBA" id="ARBA00022679"/>
    </source>
</evidence>